<evidence type="ECO:0000313" key="12">
    <source>
        <dbReference type="EMBL" id="KAK8848063.1"/>
    </source>
</evidence>
<proteinExistence type="inferred from homology"/>
<dbReference type="EC" id="2.7.12.2" evidence="6"/>
<sequence length="73" mass="8081">MSNSKTRNIGTLSFMAPELFEEQVGGNYTNKVDVYSFGIILIYILTGRYPEFSMKNVVNGVTPKITGKVASEN</sequence>
<keyword evidence="2" id="KW-0547">Nucleotide-binding</keyword>
<dbReference type="InterPro" id="IPR000719">
    <property type="entry name" value="Prot_kinase_dom"/>
</dbReference>
<comment type="catalytic activity">
    <reaction evidence="7">
        <text>L-seryl-[protein] + ATP = O-phospho-L-seryl-[protein] + ADP + H(+)</text>
        <dbReference type="Rhea" id="RHEA:17989"/>
        <dbReference type="Rhea" id="RHEA-COMP:9863"/>
        <dbReference type="Rhea" id="RHEA-COMP:11604"/>
        <dbReference type="ChEBI" id="CHEBI:15378"/>
        <dbReference type="ChEBI" id="CHEBI:29999"/>
        <dbReference type="ChEBI" id="CHEBI:30616"/>
        <dbReference type="ChEBI" id="CHEBI:83421"/>
        <dbReference type="ChEBI" id="CHEBI:456216"/>
        <dbReference type="EC" id="2.7.12.2"/>
    </reaction>
</comment>
<gene>
    <name evidence="12" type="ORF">M9Y10_019118</name>
    <name evidence="11" type="ORF">M9Y10_031249</name>
</gene>
<feature type="domain" description="Protein kinase" evidence="10">
    <location>
        <begin position="1"/>
        <end position="73"/>
    </location>
</feature>
<evidence type="ECO:0000256" key="3">
    <source>
        <dbReference type="ARBA" id="ARBA00022777"/>
    </source>
</evidence>
<comment type="similarity">
    <text evidence="5">Belongs to the protein kinase superfamily. STE Ser/Thr protein kinase family. MAP kinase kinase subfamily.</text>
</comment>
<evidence type="ECO:0000256" key="4">
    <source>
        <dbReference type="ARBA" id="ARBA00022840"/>
    </source>
</evidence>
<organism evidence="11 13">
    <name type="scientific">Tritrichomonas musculus</name>
    <dbReference type="NCBI Taxonomy" id="1915356"/>
    <lineage>
        <taxon>Eukaryota</taxon>
        <taxon>Metamonada</taxon>
        <taxon>Parabasalia</taxon>
        <taxon>Tritrichomonadida</taxon>
        <taxon>Tritrichomonadidae</taxon>
        <taxon>Tritrichomonas</taxon>
    </lineage>
</organism>
<comment type="catalytic activity">
    <reaction evidence="9">
        <text>L-tyrosyl-[protein] + ATP = O-phospho-L-tyrosyl-[protein] + ADP + H(+)</text>
        <dbReference type="Rhea" id="RHEA:10596"/>
        <dbReference type="Rhea" id="RHEA-COMP:10136"/>
        <dbReference type="Rhea" id="RHEA-COMP:20101"/>
        <dbReference type="ChEBI" id="CHEBI:15378"/>
        <dbReference type="ChEBI" id="CHEBI:30616"/>
        <dbReference type="ChEBI" id="CHEBI:46858"/>
        <dbReference type="ChEBI" id="CHEBI:61978"/>
        <dbReference type="ChEBI" id="CHEBI:456216"/>
        <dbReference type="EC" id="2.7.12.2"/>
    </reaction>
</comment>
<dbReference type="Gene3D" id="1.10.510.10">
    <property type="entry name" value="Transferase(Phosphotransferase) domain 1"/>
    <property type="match status" value="1"/>
</dbReference>
<dbReference type="InterPro" id="IPR011009">
    <property type="entry name" value="Kinase-like_dom_sf"/>
</dbReference>
<comment type="caution">
    <text evidence="11">The sequence shown here is derived from an EMBL/GenBank/DDBJ whole genome shotgun (WGS) entry which is preliminary data.</text>
</comment>
<evidence type="ECO:0000256" key="8">
    <source>
        <dbReference type="ARBA" id="ARBA00049299"/>
    </source>
</evidence>
<evidence type="ECO:0000256" key="9">
    <source>
        <dbReference type="ARBA" id="ARBA00051693"/>
    </source>
</evidence>
<dbReference type="PANTHER" id="PTHR48013">
    <property type="entry name" value="DUAL SPECIFICITY MITOGEN-ACTIVATED PROTEIN KINASE KINASE 5-RELATED"/>
    <property type="match status" value="1"/>
</dbReference>
<keyword evidence="13" id="KW-1185">Reference proteome</keyword>
<keyword evidence="1" id="KW-0808">Transferase</keyword>
<accession>A0ABR2GKC2</accession>
<evidence type="ECO:0000313" key="11">
    <source>
        <dbReference type="EMBL" id="KAK8834390.1"/>
    </source>
</evidence>
<dbReference type="EMBL" id="JAPFFF010000417">
    <property type="protein sequence ID" value="KAK8834390.1"/>
    <property type="molecule type" value="Genomic_DNA"/>
</dbReference>
<dbReference type="PANTHER" id="PTHR48013:SF9">
    <property type="entry name" value="DUAL SPECIFICITY MITOGEN-ACTIVATED PROTEIN KINASE KINASE 5"/>
    <property type="match status" value="1"/>
</dbReference>
<evidence type="ECO:0000259" key="10">
    <source>
        <dbReference type="PROSITE" id="PS50011"/>
    </source>
</evidence>
<dbReference type="PROSITE" id="PS50011">
    <property type="entry name" value="PROTEIN_KINASE_DOM"/>
    <property type="match status" value="1"/>
</dbReference>
<evidence type="ECO:0000313" key="13">
    <source>
        <dbReference type="Proteomes" id="UP001470230"/>
    </source>
</evidence>
<dbReference type="SUPFAM" id="SSF56112">
    <property type="entry name" value="Protein kinase-like (PK-like)"/>
    <property type="match status" value="1"/>
</dbReference>
<evidence type="ECO:0000256" key="5">
    <source>
        <dbReference type="ARBA" id="ARBA00038035"/>
    </source>
</evidence>
<evidence type="ECO:0000256" key="2">
    <source>
        <dbReference type="ARBA" id="ARBA00022741"/>
    </source>
</evidence>
<comment type="catalytic activity">
    <reaction evidence="8">
        <text>L-threonyl-[protein] + ATP = O-phospho-L-threonyl-[protein] + ADP + H(+)</text>
        <dbReference type="Rhea" id="RHEA:46608"/>
        <dbReference type="Rhea" id="RHEA-COMP:11060"/>
        <dbReference type="Rhea" id="RHEA-COMP:11605"/>
        <dbReference type="ChEBI" id="CHEBI:15378"/>
        <dbReference type="ChEBI" id="CHEBI:30013"/>
        <dbReference type="ChEBI" id="CHEBI:30616"/>
        <dbReference type="ChEBI" id="CHEBI:61977"/>
        <dbReference type="ChEBI" id="CHEBI:456216"/>
        <dbReference type="EC" id="2.7.12.2"/>
    </reaction>
</comment>
<keyword evidence="3" id="KW-0418">Kinase</keyword>
<protein>
    <recommendedName>
        <fullName evidence="6">mitogen-activated protein kinase kinase</fullName>
        <ecNumber evidence="6">2.7.12.2</ecNumber>
    </recommendedName>
</protein>
<dbReference type="Proteomes" id="UP001470230">
    <property type="component" value="Unassembled WGS sequence"/>
</dbReference>
<evidence type="ECO:0000256" key="7">
    <source>
        <dbReference type="ARBA" id="ARBA00049014"/>
    </source>
</evidence>
<dbReference type="Pfam" id="PF00069">
    <property type="entry name" value="Pkinase"/>
    <property type="match status" value="1"/>
</dbReference>
<name>A0ABR2GKC2_9EUKA</name>
<reference evidence="11 13" key="1">
    <citation type="submission" date="2024-04" db="EMBL/GenBank/DDBJ databases">
        <title>Tritrichomonas musculus Genome.</title>
        <authorList>
            <person name="Alves-Ferreira E."/>
            <person name="Grigg M."/>
            <person name="Lorenzi H."/>
            <person name="Galac M."/>
        </authorList>
    </citation>
    <scope>NUCLEOTIDE SEQUENCE [LARGE SCALE GENOMIC DNA]</scope>
    <source>
        <strain evidence="11 13">EAF2021</strain>
    </source>
</reference>
<evidence type="ECO:0000256" key="6">
    <source>
        <dbReference type="ARBA" id="ARBA00038999"/>
    </source>
</evidence>
<evidence type="ECO:0000256" key="1">
    <source>
        <dbReference type="ARBA" id="ARBA00022679"/>
    </source>
</evidence>
<keyword evidence="4" id="KW-0067">ATP-binding</keyword>
<dbReference type="EMBL" id="JAPFFF010000027">
    <property type="protein sequence ID" value="KAK8848063.1"/>
    <property type="molecule type" value="Genomic_DNA"/>
</dbReference>